<proteinExistence type="predicted"/>
<accession>A0A6C0EV53</accession>
<reference evidence="1" key="1">
    <citation type="journal article" date="2020" name="Nature">
        <title>Giant virus diversity and host interactions through global metagenomics.</title>
        <authorList>
            <person name="Schulz F."/>
            <person name="Roux S."/>
            <person name="Paez-Espino D."/>
            <person name="Jungbluth S."/>
            <person name="Walsh D.A."/>
            <person name="Denef V.J."/>
            <person name="McMahon K.D."/>
            <person name="Konstantinidis K.T."/>
            <person name="Eloe-Fadrosh E.A."/>
            <person name="Kyrpides N.C."/>
            <person name="Woyke T."/>
        </authorList>
    </citation>
    <scope>NUCLEOTIDE SEQUENCE</scope>
    <source>
        <strain evidence="1">GVMAG-M-3300009155-2</strain>
    </source>
</reference>
<sequence length="132" mass="15982">MKILEIQYVPLNENDEKLLHIEKMINSKRVMLLEKQKKLKNISKQNQFLEDIKNDYAKYYNYIYEQKEQQIKALHLLDNYINDLTNNGKLSRYNIEDAKQEQLKIIKEIKVIKHNLDLMLKDTRELSEDLNK</sequence>
<dbReference type="EMBL" id="MN738915">
    <property type="protein sequence ID" value="QHT31155.1"/>
    <property type="molecule type" value="Genomic_DNA"/>
</dbReference>
<name>A0A6C0EV53_9ZZZZ</name>
<organism evidence="1">
    <name type="scientific">viral metagenome</name>
    <dbReference type="NCBI Taxonomy" id="1070528"/>
    <lineage>
        <taxon>unclassified sequences</taxon>
        <taxon>metagenomes</taxon>
        <taxon>organismal metagenomes</taxon>
    </lineage>
</organism>
<dbReference type="AlphaFoldDB" id="A0A6C0EV53"/>
<evidence type="ECO:0000313" key="1">
    <source>
        <dbReference type="EMBL" id="QHT31155.1"/>
    </source>
</evidence>
<protein>
    <submittedName>
        <fullName evidence="1">Uncharacterized protein</fullName>
    </submittedName>
</protein>